<dbReference type="EMBL" id="BNJJ01000008">
    <property type="protein sequence ID" value="GHO85323.1"/>
    <property type="molecule type" value="Genomic_DNA"/>
</dbReference>
<evidence type="ECO:0000256" key="2">
    <source>
        <dbReference type="ARBA" id="ARBA00022578"/>
    </source>
</evidence>
<evidence type="ECO:0000256" key="1">
    <source>
        <dbReference type="ARBA" id="ARBA00008761"/>
    </source>
</evidence>
<dbReference type="RefSeq" id="WP_201362977.1">
    <property type="nucleotide sequence ID" value="NZ_BNJJ01000008.1"/>
</dbReference>
<gene>
    <name evidence="7" type="ORF">KSZ_33290</name>
</gene>
<comment type="similarity">
    <text evidence="1">In the C-terminal section; belongs to the transposase 35 family.</text>
</comment>
<sequence>MLTYEYKCAGSRAQYAAIDEAIRVCQFIRNKCLRLWMDERGIGQNDLQKYCAVLAHTYAFADHLNSTARQVAADRAWAAISRFYANCKAKKPGKKGYPKFARHTRSVEYKKSGWKLEPDGRHITFKDGCGIGQLRLIGTRNIETFPITRITRVRVIKRADGYYVQFCVQADRVVEHLPTGAIVGIDVGLNAYTTDSDGNTVGNPRYLRKAEKRLKHLQRRLSRTNKGSKNRLKARKRLARAHLKVQRQREDFARKQANALVTSHDLIAYEDLKIANMVRNRHLAKAISDASWGRFLAWVSYYGTLHAIMIIKVAPRFTSQHCSQCKTLVKKSLSVRTHVCPTCGLVMDRDENAARNILKKAIDDGTAGQAGTNVPLSA</sequence>
<feature type="domain" description="Probable transposase IS891/IS1136/IS1341" evidence="5">
    <location>
        <begin position="165"/>
        <end position="280"/>
    </location>
</feature>
<name>A0ABQ3VIW9_9CHLR</name>
<dbReference type="InterPro" id="IPR001959">
    <property type="entry name" value="Transposase"/>
</dbReference>
<dbReference type="InterPro" id="IPR010095">
    <property type="entry name" value="Cas12f1-like_TNB"/>
</dbReference>
<keyword evidence="4" id="KW-0233">DNA recombination</keyword>
<dbReference type="Proteomes" id="UP000635565">
    <property type="component" value="Unassembled WGS sequence"/>
</dbReference>
<protein>
    <submittedName>
        <fullName evidence="7">Transposase</fullName>
    </submittedName>
</protein>
<keyword evidence="2" id="KW-0815">Transposition</keyword>
<evidence type="ECO:0000256" key="3">
    <source>
        <dbReference type="ARBA" id="ARBA00023125"/>
    </source>
</evidence>
<dbReference type="Pfam" id="PF01385">
    <property type="entry name" value="OrfB_IS605"/>
    <property type="match status" value="1"/>
</dbReference>
<keyword evidence="3" id="KW-0238">DNA-binding</keyword>
<evidence type="ECO:0000259" key="6">
    <source>
        <dbReference type="Pfam" id="PF07282"/>
    </source>
</evidence>
<reference evidence="7 8" key="1">
    <citation type="journal article" date="2021" name="Int. J. Syst. Evol. Microbiol.">
        <title>Reticulibacter mediterranei gen. nov., sp. nov., within the new family Reticulibacteraceae fam. nov., and Ktedonospora formicarum gen. nov., sp. nov., Ktedonobacter robiniae sp. nov., Dictyobacter formicarum sp. nov. and Dictyobacter arantiisoli sp. nov., belonging to the class Ktedonobacteria.</title>
        <authorList>
            <person name="Yabe S."/>
            <person name="Zheng Y."/>
            <person name="Wang C.M."/>
            <person name="Sakai Y."/>
            <person name="Abe K."/>
            <person name="Yokota A."/>
            <person name="Donadio S."/>
            <person name="Cavaletti L."/>
            <person name="Monciardini P."/>
        </authorList>
    </citation>
    <scope>NUCLEOTIDE SEQUENCE [LARGE SCALE GENOMIC DNA]</scope>
    <source>
        <strain evidence="7 8">SOSP1-9</strain>
    </source>
</reference>
<dbReference type="Pfam" id="PF07282">
    <property type="entry name" value="Cas12f1-like_TNB"/>
    <property type="match status" value="1"/>
</dbReference>
<keyword evidence="8" id="KW-1185">Reference proteome</keyword>
<dbReference type="NCBIfam" id="NF040570">
    <property type="entry name" value="guided_TnpB"/>
    <property type="match status" value="1"/>
</dbReference>
<organism evidence="7 8">
    <name type="scientific">Dictyobacter formicarum</name>
    <dbReference type="NCBI Taxonomy" id="2778368"/>
    <lineage>
        <taxon>Bacteria</taxon>
        <taxon>Bacillati</taxon>
        <taxon>Chloroflexota</taxon>
        <taxon>Ktedonobacteria</taxon>
        <taxon>Ktedonobacterales</taxon>
        <taxon>Dictyobacteraceae</taxon>
        <taxon>Dictyobacter</taxon>
    </lineage>
</organism>
<evidence type="ECO:0000256" key="4">
    <source>
        <dbReference type="ARBA" id="ARBA00023172"/>
    </source>
</evidence>
<evidence type="ECO:0000259" key="5">
    <source>
        <dbReference type="Pfam" id="PF01385"/>
    </source>
</evidence>
<accession>A0ABQ3VIW9</accession>
<evidence type="ECO:0000313" key="7">
    <source>
        <dbReference type="EMBL" id="GHO85323.1"/>
    </source>
</evidence>
<comment type="caution">
    <text evidence="7">The sequence shown here is derived from an EMBL/GenBank/DDBJ whole genome shotgun (WGS) entry which is preliminary data.</text>
</comment>
<evidence type="ECO:0000313" key="8">
    <source>
        <dbReference type="Proteomes" id="UP000635565"/>
    </source>
</evidence>
<proteinExistence type="inferred from homology"/>
<feature type="domain" description="Cas12f1-like TNB" evidence="6">
    <location>
        <begin position="292"/>
        <end position="357"/>
    </location>
</feature>